<feature type="domain" description="Fe/B12 periplasmic-binding" evidence="9">
    <location>
        <begin position="402"/>
        <end position="663"/>
    </location>
</feature>
<keyword evidence="5" id="KW-0805">Transcription regulation</keyword>
<evidence type="ECO:0000256" key="6">
    <source>
        <dbReference type="ARBA" id="ARBA00023163"/>
    </source>
</evidence>
<reference evidence="10 11" key="1">
    <citation type="submission" date="2016-05" db="EMBL/GenBank/DDBJ databases">
        <title>Paenibacillus oryzae. sp. nov., isolated from the rice root.</title>
        <authorList>
            <person name="Zhang J."/>
            <person name="Zhang X."/>
        </authorList>
    </citation>
    <scope>NUCLEOTIDE SEQUENCE [LARGE SCALE GENOMIC DNA]</scope>
    <source>
        <strain evidence="10 11">1DrF-4</strain>
    </source>
</reference>
<dbReference type="PROSITE" id="PS50983">
    <property type="entry name" value="FE_B12_PBP"/>
    <property type="match status" value="1"/>
</dbReference>
<evidence type="ECO:0008006" key="12">
    <source>
        <dbReference type="Google" id="ProtNLM"/>
    </source>
</evidence>
<dbReference type="SUPFAM" id="SSF46689">
    <property type="entry name" value="Homeodomain-like"/>
    <property type="match status" value="2"/>
</dbReference>
<protein>
    <recommendedName>
        <fullName evidence="12">HTH araC/xylS-type domain-containing protein</fullName>
    </recommendedName>
</protein>
<dbReference type="GO" id="GO:0030288">
    <property type="term" value="C:outer membrane-bounded periplasmic space"/>
    <property type="evidence" value="ECO:0007669"/>
    <property type="project" value="TreeGrafter"/>
</dbReference>
<sequence length="663" mass="73170">MLRLDEQILLWNHTSVKVLDIRQMRLEAREEIAGYRLPANAFICSFQGGAQVRLNGTAYRMERSHVLHGVCGATLHIAANEPFHYWLVLYKASLMLPPAKRWFSLFSNNRPFHEMFSFAPLNPLALQNLLEQMHRDWSSRDPLLTLRARSFFFPFVYELLSQMKCAGMESLRPDPLTQALRYMEERYMQPITLEEMAAMLGCSVSYVTKLFKKKLQTSPMRHLAELRLEAAAKLLLQSDAPLQLIAEQVGYPDAHALSRSFKKHYRYSPSAFRSRADAAPKTIPKMPARRTGFALLPPSSQCYSVDGGENHSHLKEYGGVSLYKTKKSASFTAATLMIGLSLLLSACSGNPAPGPSPAASESASAIQATATPAAQESTAPAAATKVYTSSFGSVTIPANPERIVDLTGSAIGNLLQLGVKPIAAVDFGLENPFHEGMIEGIQNIGDGSDPEAILTLDPDLIIIFSYVGEEVYETLSQIAPTVRLEYGAQKPAELLLEFGKITGKEEEAQSWVDNWKQKIEAVKPDIVAAVGDKTVSILQPHAKGIYGWGNKGGRGGEILYDEFGLKAPPLVKEQLIDGELAGQDFSLEQLPQYAGDFIFTSEFGWDNDTSGLASALYDTALWKNLDAVKNGNVFRIDPMGFYYNDPISLEKQLDFIVESLLGK</sequence>
<dbReference type="InterPro" id="IPR009057">
    <property type="entry name" value="Homeodomain-like_sf"/>
</dbReference>
<comment type="subcellular location">
    <subcellularLocation>
        <location evidence="1">Cell envelope</location>
    </subcellularLocation>
</comment>
<evidence type="ECO:0000259" key="8">
    <source>
        <dbReference type="PROSITE" id="PS01124"/>
    </source>
</evidence>
<dbReference type="InterPro" id="IPR002491">
    <property type="entry name" value="ABC_transptr_periplasmic_BD"/>
</dbReference>
<evidence type="ECO:0000256" key="7">
    <source>
        <dbReference type="SAM" id="MobiDB-lite"/>
    </source>
</evidence>
<proteinExistence type="inferred from homology"/>
<dbReference type="STRING" id="1844972.A7K91_15940"/>
<evidence type="ECO:0000313" key="11">
    <source>
        <dbReference type="Proteomes" id="UP000092024"/>
    </source>
</evidence>
<evidence type="ECO:0000256" key="4">
    <source>
        <dbReference type="ARBA" id="ARBA00022729"/>
    </source>
</evidence>
<accession>A0A1A5YFE0</accession>
<name>A0A1A5YFE0_9BACL</name>
<keyword evidence="3" id="KW-0813">Transport</keyword>
<dbReference type="GO" id="GO:0003700">
    <property type="term" value="F:DNA-binding transcription factor activity"/>
    <property type="evidence" value="ECO:0007669"/>
    <property type="project" value="InterPro"/>
</dbReference>
<keyword evidence="6" id="KW-0804">Transcription</keyword>
<dbReference type="PANTHER" id="PTHR30532">
    <property type="entry name" value="IRON III DICITRATE-BINDING PERIPLASMIC PROTEIN"/>
    <property type="match status" value="1"/>
</dbReference>
<feature type="region of interest" description="Disordered" evidence="7">
    <location>
        <begin position="351"/>
        <end position="379"/>
    </location>
</feature>
<evidence type="ECO:0000256" key="2">
    <source>
        <dbReference type="ARBA" id="ARBA00008814"/>
    </source>
</evidence>
<dbReference type="InterPro" id="IPR051313">
    <property type="entry name" value="Bact_iron-sidero_bind"/>
</dbReference>
<dbReference type="Proteomes" id="UP000092024">
    <property type="component" value="Unassembled WGS sequence"/>
</dbReference>
<gene>
    <name evidence="10" type="ORF">A7K91_15940</name>
</gene>
<dbReference type="EMBL" id="LYPA01000066">
    <property type="protein sequence ID" value="OBR64110.1"/>
    <property type="molecule type" value="Genomic_DNA"/>
</dbReference>
<dbReference type="Pfam" id="PF01497">
    <property type="entry name" value="Peripla_BP_2"/>
    <property type="match status" value="1"/>
</dbReference>
<dbReference type="PROSITE" id="PS01124">
    <property type="entry name" value="HTH_ARAC_FAMILY_2"/>
    <property type="match status" value="1"/>
</dbReference>
<dbReference type="Pfam" id="PF12833">
    <property type="entry name" value="HTH_18"/>
    <property type="match status" value="1"/>
</dbReference>
<dbReference type="Gene3D" id="1.10.10.60">
    <property type="entry name" value="Homeodomain-like"/>
    <property type="match status" value="1"/>
</dbReference>
<comment type="caution">
    <text evidence="10">The sequence shown here is derived from an EMBL/GenBank/DDBJ whole genome shotgun (WGS) entry which is preliminary data.</text>
</comment>
<evidence type="ECO:0000256" key="5">
    <source>
        <dbReference type="ARBA" id="ARBA00023015"/>
    </source>
</evidence>
<evidence type="ECO:0000313" key="10">
    <source>
        <dbReference type="EMBL" id="OBR64110.1"/>
    </source>
</evidence>
<evidence type="ECO:0000256" key="3">
    <source>
        <dbReference type="ARBA" id="ARBA00022448"/>
    </source>
</evidence>
<keyword evidence="11" id="KW-1185">Reference proteome</keyword>
<dbReference type="InterPro" id="IPR018060">
    <property type="entry name" value="HTH_AraC"/>
</dbReference>
<keyword evidence="4" id="KW-0732">Signal</keyword>
<dbReference type="Gene3D" id="3.40.50.1980">
    <property type="entry name" value="Nitrogenase molybdenum iron protein domain"/>
    <property type="match status" value="2"/>
</dbReference>
<feature type="domain" description="HTH araC/xylS-type" evidence="8">
    <location>
        <begin position="177"/>
        <end position="275"/>
    </location>
</feature>
<dbReference type="RefSeq" id="WP_068685309.1">
    <property type="nucleotide sequence ID" value="NZ_LYPA01000066.1"/>
</dbReference>
<dbReference type="SUPFAM" id="SSF53807">
    <property type="entry name" value="Helical backbone' metal receptor"/>
    <property type="match status" value="1"/>
</dbReference>
<evidence type="ECO:0000259" key="9">
    <source>
        <dbReference type="PROSITE" id="PS50983"/>
    </source>
</evidence>
<dbReference type="GO" id="GO:1901678">
    <property type="term" value="P:iron coordination entity transport"/>
    <property type="evidence" value="ECO:0007669"/>
    <property type="project" value="UniProtKB-ARBA"/>
</dbReference>
<organism evidence="10 11">
    <name type="scientific">Paenibacillus oryzae</name>
    <dbReference type="NCBI Taxonomy" id="1844972"/>
    <lineage>
        <taxon>Bacteria</taxon>
        <taxon>Bacillati</taxon>
        <taxon>Bacillota</taxon>
        <taxon>Bacilli</taxon>
        <taxon>Bacillales</taxon>
        <taxon>Paenibacillaceae</taxon>
        <taxon>Paenibacillus</taxon>
    </lineage>
</organism>
<dbReference type="GO" id="GO:0043565">
    <property type="term" value="F:sequence-specific DNA binding"/>
    <property type="evidence" value="ECO:0007669"/>
    <property type="project" value="InterPro"/>
</dbReference>
<evidence type="ECO:0000256" key="1">
    <source>
        <dbReference type="ARBA" id="ARBA00004196"/>
    </source>
</evidence>
<dbReference type="SMART" id="SM00342">
    <property type="entry name" value="HTH_ARAC"/>
    <property type="match status" value="1"/>
</dbReference>
<dbReference type="AlphaFoldDB" id="A0A1A5YFE0"/>
<comment type="similarity">
    <text evidence="2">Belongs to the bacterial solute-binding protein 8 family.</text>
</comment>
<dbReference type="PANTHER" id="PTHR30532:SF26">
    <property type="entry name" value="IRON(3+)-HYDROXAMATE-BINDING PROTEIN FHUD"/>
    <property type="match status" value="1"/>
</dbReference>